<evidence type="ECO:0000259" key="6">
    <source>
        <dbReference type="Pfam" id="PF16320"/>
    </source>
</evidence>
<dbReference type="Pfam" id="PF16320">
    <property type="entry name" value="Ribosomal_L12_N"/>
    <property type="match status" value="1"/>
</dbReference>
<dbReference type="NCBIfam" id="TIGR00855">
    <property type="entry name" value="L12"/>
    <property type="match status" value="1"/>
</dbReference>
<dbReference type="GO" id="GO:0003735">
    <property type="term" value="F:structural constituent of ribosome"/>
    <property type="evidence" value="ECO:0007669"/>
    <property type="project" value="InterPro"/>
</dbReference>
<keyword evidence="3 4" id="KW-0687">Ribonucleoprotein</keyword>
<dbReference type="AlphaFoldDB" id="A0A1Z1MC99"/>
<protein>
    <recommendedName>
        <fullName evidence="4">Large ribosomal subunit protein bL12c</fullName>
    </recommendedName>
</protein>
<dbReference type="PANTHER" id="PTHR45987:SF4">
    <property type="entry name" value="LARGE RIBOSOMAL SUBUNIT PROTEIN BL12M"/>
    <property type="match status" value="1"/>
</dbReference>
<comment type="function">
    <text evidence="4">Forms part of the ribosomal stalk which helps the ribosome interact with GTP-bound translation factors. Is thus essential for accurate translation.</text>
</comment>
<keyword evidence="2 4" id="KW-0689">Ribosomal protein</keyword>
<dbReference type="GO" id="GO:0006412">
    <property type="term" value="P:translation"/>
    <property type="evidence" value="ECO:0007669"/>
    <property type="project" value="UniProtKB-UniRule"/>
</dbReference>
<comment type="similarity">
    <text evidence="1 4">Belongs to the bacterial ribosomal protein bL12 family.</text>
</comment>
<dbReference type="InterPro" id="IPR014719">
    <property type="entry name" value="Ribosomal_bL12_C/ClpS-like"/>
</dbReference>
<organism evidence="7">
    <name type="scientific">Polysiphonia urceolata</name>
    <name type="common">Red alga</name>
    <name type="synonym">Conferva urceolata</name>
    <dbReference type="NCBI Taxonomy" id="173545"/>
    <lineage>
        <taxon>Eukaryota</taxon>
        <taxon>Rhodophyta</taxon>
        <taxon>Florideophyceae</taxon>
        <taxon>Rhodymeniophycidae</taxon>
        <taxon>Ceramiales</taxon>
        <taxon>Rhodomelaceae</taxon>
        <taxon>Polysiphonioideae</taxon>
        <taxon>Polysiphonia</taxon>
    </lineage>
</organism>
<dbReference type="InterPro" id="IPR013823">
    <property type="entry name" value="Ribosomal_bL12_C"/>
</dbReference>
<evidence type="ECO:0000259" key="5">
    <source>
        <dbReference type="Pfam" id="PF00542"/>
    </source>
</evidence>
<feature type="domain" description="Large ribosomal subunit protein bL12 oligomerization" evidence="6">
    <location>
        <begin position="4"/>
        <end position="39"/>
    </location>
</feature>
<dbReference type="GO" id="GO:0022625">
    <property type="term" value="C:cytosolic large ribosomal subunit"/>
    <property type="evidence" value="ECO:0007669"/>
    <property type="project" value="TreeGrafter"/>
</dbReference>
<proteinExistence type="inferred from homology"/>
<dbReference type="PANTHER" id="PTHR45987">
    <property type="entry name" value="39S RIBOSOMAL PROTEIN L12"/>
    <property type="match status" value="1"/>
</dbReference>
<dbReference type="Pfam" id="PF00542">
    <property type="entry name" value="Ribosomal_L12"/>
    <property type="match status" value="1"/>
</dbReference>
<evidence type="ECO:0000256" key="4">
    <source>
        <dbReference type="HAMAP-Rule" id="MF_00368"/>
    </source>
</evidence>
<sequence length="131" mass="14135">MSNKIDNIIEELKSLTLLEAAELVKQIEETFGVDASAVANSGMVIIPNDGGNVANEEVEEKTEFDVILEDVPAPKKITILKVVRSITSLGLKEAKELVESAPKSIKEGTSKEDAEEIKSKLEEVGAKVSIK</sequence>
<dbReference type="SUPFAM" id="SSF48300">
    <property type="entry name" value="Ribosomal protein L7/12, oligomerisation (N-terminal) domain"/>
    <property type="match status" value="1"/>
</dbReference>
<comment type="subunit">
    <text evidence="4">Homodimer. Part of the ribosomal stalk of the 50S ribosomal subunit. Forms a multimeric L10(L12)X complex, where L10 forms an elongated spine to which 2 to 4 L12 dimers bind in a sequential fashion. Binds GTP-bound translation factors.</text>
</comment>
<keyword evidence="7" id="KW-0150">Chloroplast</keyword>
<dbReference type="Gene3D" id="3.30.1390.10">
    <property type="match status" value="1"/>
</dbReference>
<feature type="domain" description="Large ribosomal subunit protein bL12 C-terminal" evidence="5">
    <location>
        <begin position="64"/>
        <end position="131"/>
    </location>
</feature>
<reference evidence="7" key="1">
    <citation type="journal article" date="2017" name="J. Phycol.">
        <title>Analysis of chloroplast genomes and a supermatrix inform reclassification of the Rhodomelaceae (Rhodophyta).</title>
        <authorList>
            <person name="Diaz-Tapia P."/>
            <person name="Maggs C.A."/>
            <person name="West J.A."/>
            <person name="Verbruggen H."/>
        </authorList>
    </citation>
    <scope>NUCLEOTIDE SEQUENCE</scope>
    <source>
        <strain evidence="7">PD550</strain>
    </source>
</reference>
<dbReference type="InterPro" id="IPR008932">
    <property type="entry name" value="Ribosomal_bL12_oligo"/>
</dbReference>
<dbReference type="GeneID" id="33357003"/>
<comment type="subcellular location">
    <subcellularLocation>
        <location evidence="4">Plastid</location>
        <location evidence="4">Chloroplast</location>
    </subcellularLocation>
</comment>
<name>A0A1Z1MC99_POLUR</name>
<gene>
    <name evidence="4 7" type="primary">rpl12</name>
</gene>
<dbReference type="EMBL" id="MF101428">
    <property type="protein sequence ID" value="ARW63606.1"/>
    <property type="molecule type" value="Genomic_DNA"/>
</dbReference>
<dbReference type="Gene3D" id="1.20.5.710">
    <property type="entry name" value="Single helix bin"/>
    <property type="match status" value="1"/>
</dbReference>
<geneLocation type="chloroplast" evidence="7"/>
<dbReference type="InterPro" id="IPR000206">
    <property type="entry name" value="Ribosomal_bL12"/>
</dbReference>
<keyword evidence="7" id="KW-0934">Plastid</keyword>
<dbReference type="CDD" id="cd00387">
    <property type="entry name" value="Ribosomal_L7_L12"/>
    <property type="match status" value="1"/>
</dbReference>
<evidence type="ECO:0000256" key="1">
    <source>
        <dbReference type="ARBA" id="ARBA00007197"/>
    </source>
</evidence>
<dbReference type="HAMAP" id="MF_00368">
    <property type="entry name" value="Ribosomal_bL12"/>
    <property type="match status" value="1"/>
</dbReference>
<dbReference type="GO" id="GO:0003729">
    <property type="term" value="F:mRNA binding"/>
    <property type="evidence" value="ECO:0007669"/>
    <property type="project" value="TreeGrafter"/>
</dbReference>
<accession>A0A1Z1MC99</accession>
<dbReference type="InterPro" id="IPR036235">
    <property type="entry name" value="Ribosomal_bL12_oligo_N_sf"/>
</dbReference>
<dbReference type="FunFam" id="3.30.1390.10:FF:000001">
    <property type="entry name" value="50S ribosomal protein L7/L12"/>
    <property type="match status" value="1"/>
</dbReference>
<evidence type="ECO:0000256" key="2">
    <source>
        <dbReference type="ARBA" id="ARBA00022980"/>
    </source>
</evidence>
<evidence type="ECO:0000256" key="3">
    <source>
        <dbReference type="ARBA" id="ARBA00023274"/>
    </source>
</evidence>
<dbReference type="SUPFAM" id="SSF54736">
    <property type="entry name" value="ClpS-like"/>
    <property type="match status" value="1"/>
</dbReference>
<dbReference type="RefSeq" id="YP_009395044.1">
    <property type="nucleotide sequence ID" value="NC_035275.1"/>
</dbReference>
<dbReference type="GO" id="GO:0009507">
    <property type="term" value="C:chloroplast"/>
    <property type="evidence" value="ECO:0007669"/>
    <property type="project" value="UniProtKB-SubCell"/>
</dbReference>
<evidence type="ECO:0000313" key="7">
    <source>
        <dbReference type="EMBL" id="ARW63606.1"/>
    </source>
</evidence>